<dbReference type="AlphaFoldDB" id="A0A498KU87"/>
<protein>
    <submittedName>
        <fullName evidence="1">Uncharacterized protein</fullName>
    </submittedName>
</protein>
<evidence type="ECO:0000313" key="1">
    <source>
        <dbReference type="EMBL" id="RXI09295.1"/>
    </source>
</evidence>
<evidence type="ECO:0000313" key="2">
    <source>
        <dbReference type="Proteomes" id="UP000290289"/>
    </source>
</evidence>
<gene>
    <name evidence="1" type="ORF">DVH24_033912</name>
</gene>
<organism evidence="1 2">
    <name type="scientific">Malus domestica</name>
    <name type="common">Apple</name>
    <name type="synonym">Pyrus malus</name>
    <dbReference type="NCBI Taxonomy" id="3750"/>
    <lineage>
        <taxon>Eukaryota</taxon>
        <taxon>Viridiplantae</taxon>
        <taxon>Streptophyta</taxon>
        <taxon>Embryophyta</taxon>
        <taxon>Tracheophyta</taxon>
        <taxon>Spermatophyta</taxon>
        <taxon>Magnoliopsida</taxon>
        <taxon>eudicotyledons</taxon>
        <taxon>Gunneridae</taxon>
        <taxon>Pentapetalae</taxon>
        <taxon>rosids</taxon>
        <taxon>fabids</taxon>
        <taxon>Rosales</taxon>
        <taxon>Rosaceae</taxon>
        <taxon>Amygdaloideae</taxon>
        <taxon>Maleae</taxon>
        <taxon>Malus</taxon>
    </lineage>
</organism>
<sequence>MIARCSRVGILICLVGIFVIFCPKVHVSPSEYFWLHTYVPSLRDQVTLAVRIDETEFQTNLASKNCMSFVPKYFAGFNIYETFMEVNDLSFAVVGFNIQALLFVEQTKPENLIVAKCPFVLPWVRTGGRRSVGVASALPVSWRPRLSPTSGERCGGYGGGIISCRERTSGRSNRPPRELLYLENGAAGLPAIRESALLGQRKGVSIIFLRFTEILFLESKPLLRFPSSNRTLLPLPLMVSNLMAKVNSSLSRKRNSYFYSTITDSTCTVFFFASDLDSSLHHFLRTVQATQPFLPKWQQLFLLNFKTTTAAVGALRFDWNFTGWFRPPRRNSWD</sequence>
<name>A0A498KU87_MALDO</name>
<reference evidence="1 2" key="1">
    <citation type="submission" date="2018-10" db="EMBL/GenBank/DDBJ databases">
        <title>A high-quality apple genome assembly.</title>
        <authorList>
            <person name="Hu J."/>
        </authorList>
    </citation>
    <scope>NUCLEOTIDE SEQUENCE [LARGE SCALE GENOMIC DNA]</scope>
    <source>
        <strain evidence="2">cv. HFTH1</strain>
        <tissue evidence="1">Young leaf</tissue>
    </source>
</reference>
<comment type="caution">
    <text evidence="1">The sequence shown here is derived from an EMBL/GenBank/DDBJ whole genome shotgun (WGS) entry which is preliminary data.</text>
</comment>
<proteinExistence type="predicted"/>
<accession>A0A498KU87</accession>
<dbReference type="EMBL" id="RDQH01000327">
    <property type="protein sequence ID" value="RXI09295.1"/>
    <property type="molecule type" value="Genomic_DNA"/>
</dbReference>
<dbReference type="Proteomes" id="UP000290289">
    <property type="component" value="Chromosome 1"/>
</dbReference>
<keyword evidence="2" id="KW-1185">Reference proteome</keyword>